<comment type="similarity">
    <text evidence="2">Belongs to the GtrA family.</text>
</comment>
<protein>
    <submittedName>
        <fullName evidence="8">Putative flippase GtrA</fullName>
    </submittedName>
</protein>
<feature type="transmembrane region" description="Helical" evidence="6">
    <location>
        <begin position="20"/>
        <end position="41"/>
    </location>
</feature>
<keyword evidence="3 6" id="KW-0812">Transmembrane</keyword>
<dbReference type="Pfam" id="PF04138">
    <property type="entry name" value="GtrA_DPMS_TM"/>
    <property type="match status" value="1"/>
</dbReference>
<feature type="transmembrane region" description="Helical" evidence="6">
    <location>
        <begin position="106"/>
        <end position="128"/>
    </location>
</feature>
<dbReference type="RefSeq" id="WP_328796046.1">
    <property type="nucleotide sequence ID" value="NZ_JACGWZ010000002.1"/>
</dbReference>
<dbReference type="Proteomes" id="UP000569329">
    <property type="component" value="Unassembled WGS sequence"/>
</dbReference>
<dbReference type="InterPro" id="IPR007267">
    <property type="entry name" value="GtrA_DPMS_TM"/>
</dbReference>
<keyword evidence="5 6" id="KW-0472">Membrane</keyword>
<gene>
    <name evidence="8" type="ORF">FHX42_002354</name>
</gene>
<dbReference type="PANTHER" id="PTHR38459">
    <property type="entry name" value="PROPHAGE BACTOPRENOL-LINKED GLUCOSE TRANSLOCASE HOMOLOG"/>
    <property type="match status" value="1"/>
</dbReference>
<keyword evidence="4 6" id="KW-1133">Transmembrane helix</keyword>
<dbReference type="EMBL" id="JACGWZ010000002">
    <property type="protein sequence ID" value="MBA8825007.1"/>
    <property type="molecule type" value="Genomic_DNA"/>
</dbReference>
<feature type="domain" description="GtrA/DPMS transmembrane" evidence="7">
    <location>
        <begin position="19"/>
        <end position="134"/>
    </location>
</feature>
<comment type="subcellular location">
    <subcellularLocation>
        <location evidence="1">Membrane</location>
        <topology evidence="1">Multi-pass membrane protein</topology>
    </subcellularLocation>
</comment>
<dbReference type="GO" id="GO:0005886">
    <property type="term" value="C:plasma membrane"/>
    <property type="evidence" value="ECO:0007669"/>
    <property type="project" value="TreeGrafter"/>
</dbReference>
<feature type="transmembrane region" description="Helical" evidence="6">
    <location>
        <begin position="76"/>
        <end position="100"/>
    </location>
</feature>
<evidence type="ECO:0000313" key="8">
    <source>
        <dbReference type="EMBL" id="MBA8825007.1"/>
    </source>
</evidence>
<feature type="transmembrane region" description="Helical" evidence="6">
    <location>
        <begin position="47"/>
        <end position="64"/>
    </location>
</feature>
<dbReference type="InterPro" id="IPR051401">
    <property type="entry name" value="GtrA_CellWall_Glycosyl"/>
</dbReference>
<name>A0A839DZU0_9PSEU</name>
<proteinExistence type="inferred from homology"/>
<evidence type="ECO:0000259" key="7">
    <source>
        <dbReference type="Pfam" id="PF04138"/>
    </source>
</evidence>
<dbReference type="GO" id="GO:0000271">
    <property type="term" value="P:polysaccharide biosynthetic process"/>
    <property type="evidence" value="ECO:0007669"/>
    <property type="project" value="InterPro"/>
</dbReference>
<evidence type="ECO:0000256" key="6">
    <source>
        <dbReference type="SAM" id="Phobius"/>
    </source>
</evidence>
<evidence type="ECO:0000256" key="5">
    <source>
        <dbReference type="ARBA" id="ARBA00023136"/>
    </source>
</evidence>
<dbReference type="PANTHER" id="PTHR38459:SF6">
    <property type="entry name" value="ARABINOGALACTAN BIOSYNTHESIS RECRUITING PROTEIN RV3789"/>
    <property type="match status" value="1"/>
</dbReference>
<comment type="caution">
    <text evidence="8">The sequence shown here is derived from an EMBL/GenBank/DDBJ whole genome shotgun (WGS) entry which is preliminary data.</text>
</comment>
<sequence length="136" mass="15212">MSAVRAASKPAGVLAQLRRFVLVGGVAASVDYGSILVFIALWDWPELARALSFVCGSTTAYLLNRRWTFDSRRDTREVGLVAVAHTLSFLIVMVVNTLALRLFPDAWWTITVAWMLSQSMGTTFNFAVQRLVVFRR</sequence>
<evidence type="ECO:0000256" key="2">
    <source>
        <dbReference type="ARBA" id="ARBA00009399"/>
    </source>
</evidence>
<organism evidence="8 9">
    <name type="scientific">Halosaccharopolyspora lacisalsi</name>
    <dbReference type="NCBI Taxonomy" id="1000566"/>
    <lineage>
        <taxon>Bacteria</taxon>
        <taxon>Bacillati</taxon>
        <taxon>Actinomycetota</taxon>
        <taxon>Actinomycetes</taxon>
        <taxon>Pseudonocardiales</taxon>
        <taxon>Pseudonocardiaceae</taxon>
        <taxon>Halosaccharopolyspora</taxon>
    </lineage>
</organism>
<evidence type="ECO:0000256" key="3">
    <source>
        <dbReference type="ARBA" id="ARBA00022692"/>
    </source>
</evidence>
<evidence type="ECO:0000256" key="1">
    <source>
        <dbReference type="ARBA" id="ARBA00004141"/>
    </source>
</evidence>
<reference evidence="8 9" key="1">
    <citation type="submission" date="2020-07" db="EMBL/GenBank/DDBJ databases">
        <title>Sequencing the genomes of 1000 actinobacteria strains.</title>
        <authorList>
            <person name="Klenk H.-P."/>
        </authorList>
    </citation>
    <scope>NUCLEOTIDE SEQUENCE [LARGE SCALE GENOMIC DNA]</scope>
    <source>
        <strain evidence="8 9">DSM 45975</strain>
    </source>
</reference>
<keyword evidence="9" id="KW-1185">Reference proteome</keyword>
<evidence type="ECO:0000256" key="4">
    <source>
        <dbReference type="ARBA" id="ARBA00022989"/>
    </source>
</evidence>
<dbReference type="AlphaFoldDB" id="A0A839DZU0"/>
<evidence type="ECO:0000313" key="9">
    <source>
        <dbReference type="Proteomes" id="UP000569329"/>
    </source>
</evidence>
<accession>A0A839DZU0</accession>